<dbReference type="AlphaFoldDB" id="A0A517SHA9"/>
<gene>
    <name evidence="1" type="ORF">Pan44_35570</name>
</gene>
<evidence type="ECO:0000313" key="1">
    <source>
        <dbReference type="EMBL" id="QDT55513.1"/>
    </source>
</evidence>
<proteinExistence type="predicted"/>
<sequence>MMISMRNLDGRWLGIVTDQSGRCFARWYGDKPTERAIAIDWRDRRSEFFRYFY</sequence>
<organism evidence="1 2">
    <name type="scientific">Caulifigura coniformis</name>
    <dbReference type="NCBI Taxonomy" id="2527983"/>
    <lineage>
        <taxon>Bacteria</taxon>
        <taxon>Pseudomonadati</taxon>
        <taxon>Planctomycetota</taxon>
        <taxon>Planctomycetia</taxon>
        <taxon>Planctomycetales</taxon>
        <taxon>Planctomycetaceae</taxon>
        <taxon>Caulifigura</taxon>
    </lineage>
</organism>
<dbReference type="KEGG" id="ccos:Pan44_35570"/>
<protein>
    <submittedName>
        <fullName evidence="1">Uncharacterized protein</fullName>
    </submittedName>
</protein>
<accession>A0A517SHA9</accession>
<keyword evidence="2" id="KW-1185">Reference proteome</keyword>
<reference evidence="1 2" key="1">
    <citation type="submission" date="2019-02" db="EMBL/GenBank/DDBJ databases">
        <title>Deep-cultivation of Planctomycetes and their phenomic and genomic characterization uncovers novel biology.</title>
        <authorList>
            <person name="Wiegand S."/>
            <person name="Jogler M."/>
            <person name="Boedeker C."/>
            <person name="Pinto D."/>
            <person name="Vollmers J."/>
            <person name="Rivas-Marin E."/>
            <person name="Kohn T."/>
            <person name="Peeters S.H."/>
            <person name="Heuer A."/>
            <person name="Rast P."/>
            <person name="Oberbeckmann S."/>
            <person name="Bunk B."/>
            <person name="Jeske O."/>
            <person name="Meyerdierks A."/>
            <person name="Storesund J.E."/>
            <person name="Kallscheuer N."/>
            <person name="Luecker S."/>
            <person name="Lage O.M."/>
            <person name="Pohl T."/>
            <person name="Merkel B.J."/>
            <person name="Hornburger P."/>
            <person name="Mueller R.-W."/>
            <person name="Bruemmer F."/>
            <person name="Labrenz M."/>
            <person name="Spormann A.M."/>
            <person name="Op den Camp H."/>
            <person name="Overmann J."/>
            <person name="Amann R."/>
            <person name="Jetten M.S.M."/>
            <person name="Mascher T."/>
            <person name="Medema M.H."/>
            <person name="Devos D.P."/>
            <person name="Kaster A.-K."/>
            <person name="Ovreas L."/>
            <person name="Rohde M."/>
            <person name="Galperin M.Y."/>
            <person name="Jogler C."/>
        </authorList>
    </citation>
    <scope>NUCLEOTIDE SEQUENCE [LARGE SCALE GENOMIC DNA]</scope>
    <source>
        <strain evidence="1 2">Pan44</strain>
    </source>
</reference>
<evidence type="ECO:0000313" key="2">
    <source>
        <dbReference type="Proteomes" id="UP000315700"/>
    </source>
</evidence>
<dbReference type="InParanoid" id="A0A517SHA9"/>
<dbReference type="Proteomes" id="UP000315700">
    <property type="component" value="Chromosome"/>
</dbReference>
<dbReference type="EMBL" id="CP036271">
    <property type="protein sequence ID" value="QDT55513.1"/>
    <property type="molecule type" value="Genomic_DNA"/>
</dbReference>
<name>A0A517SHA9_9PLAN</name>